<feature type="chain" id="PRO_5031281491" description="DUF2946 domain-containing protein" evidence="1">
    <location>
        <begin position="26"/>
        <end position="117"/>
    </location>
</feature>
<evidence type="ECO:0000256" key="1">
    <source>
        <dbReference type="SAM" id="SignalP"/>
    </source>
</evidence>
<evidence type="ECO:0000313" key="2">
    <source>
        <dbReference type="EMBL" id="MBB3971506.1"/>
    </source>
</evidence>
<keyword evidence="1" id="KW-0732">Signal</keyword>
<dbReference type="Proteomes" id="UP000528964">
    <property type="component" value="Unassembled WGS sequence"/>
</dbReference>
<reference evidence="2 3" key="1">
    <citation type="submission" date="2020-08" db="EMBL/GenBank/DDBJ databases">
        <title>Genomic Encyclopedia of Type Strains, Phase IV (KMG-IV): sequencing the most valuable type-strain genomes for metagenomic binning, comparative biology and taxonomic classification.</title>
        <authorList>
            <person name="Goeker M."/>
        </authorList>
    </citation>
    <scope>NUCLEOTIDE SEQUENCE [LARGE SCALE GENOMIC DNA]</scope>
    <source>
        <strain evidence="2 3">DSM 25481</strain>
    </source>
</reference>
<dbReference type="AlphaFoldDB" id="A0A7W6GD61"/>
<evidence type="ECO:0000313" key="3">
    <source>
        <dbReference type="Proteomes" id="UP000528964"/>
    </source>
</evidence>
<evidence type="ECO:0008006" key="4">
    <source>
        <dbReference type="Google" id="ProtNLM"/>
    </source>
</evidence>
<name>A0A7W6GD61_9HYPH</name>
<accession>A0A7W6GD61</accession>
<dbReference type="EMBL" id="JACIDR010000001">
    <property type="protein sequence ID" value="MBB3971506.1"/>
    <property type="molecule type" value="Genomic_DNA"/>
</dbReference>
<comment type="caution">
    <text evidence="2">The sequence shown here is derived from an EMBL/GenBank/DDBJ whole genome shotgun (WGS) entry which is preliminary data.</text>
</comment>
<organism evidence="2 3">
    <name type="scientific">Hansschlegelia beijingensis</name>
    <dbReference type="NCBI Taxonomy" id="1133344"/>
    <lineage>
        <taxon>Bacteria</taxon>
        <taxon>Pseudomonadati</taxon>
        <taxon>Pseudomonadota</taxon>
        <taxon>Alphaproteobacteria</taxon>
        <taxon>Hyphomicrobiales</taxon>
        <taxon>Methylopilaceae</taxon>
        <taxon>Hansschlegelia</taxon>
    </lineage>
</organism>
<feature type="signal peptide" evidence="1">
    <location>
        <begin position="1"/>
        <end position="25"/>
    </location>
</feature>
<dbReference type="RefSeq" id="WP_183393382.1">
    <property type="nucleotide sequence ID" value="NZ_JACIDR010000001.1"/>
</dbReference>
<proteinExistence type="predicted"/>
<protein>
    <recommendedName>
        <fullName evidence="4">DUF2946 domain-containing protein</fullName>
    </recommendedName>
</protein>
<keyword evidence="3" id="KW-1185">Reference proteome</keyword>
<sequence>MIRLLSGRRRFAYLLASIFAAYLMAAGATLGGHAARAAEFGAFVICFGEPGGAPPADQSCPCADLCRIAASPMLDVVGPAAVAAAPPVAFRADFLLRRPARAASPTEPSARDPPRPV</sequence>
<gene>
    <name evidence="2" type="ORF">GGR24_000139</name>
</gene>